<geneLocation type="plasmid" evidence="3 4">
    <name>pNMAG01</name>
</geneLocation>
<accession>D3T0V7</accession>
<sequence length="57" mass="6557">MGMGNYDQSEYERREQTPTETQSSPDDQPDEYHGTVTFEEVESTATLLEELKEIKEG</sequence>
<dbReference type="KEGG" id="nmg:Nmag_3669"/>
<keyword evidence="3" id="KW-0614">Plasmid</keyword>
<dbReference type="GeneID" id="58983580"/>
<dbReference type="HOGENOM" id="CLU_211275_0_0_2"/>
<evidence type="ECO:0000259" key="2">
    <source>
        <dbReference type="Pfam" id="PF19099"/>
    </source>
</evidence>
<dbReference type="Proteomes" id="UP000001879">
    <property type="component" value="Plasmid pNMAG01"/>
</dbReference>
<proteinExistence type="predicted"/>
<gene>
    <name evidence="3" type="ordered locus">Nmag_3669</name>
</gene>
<evidence type="ECO:0000313" key="3">
    <source>
        <dbReference type="EMBL" id="ADD07216.1"/>
    </source>
</evidence>
<protein>
    <recommendedName>
        <fullName evidence="2">DUF5786 domain-containing protein</fullName>
    </recommendedName>
</protein>
<reference evidence="3 4" key="2">
    <citation type="journal article" date="2012" name="BMC Genomics">
        <title>A comparative genomics perspective on the genetic content of the alkaliphilic haloarchaeon Natrialba magadii ATCC 43099T.</title>
        <authorList>
            <person name="Siddaramappa S."/>
            <person name="Challacombe J.F."/>
            <person name="Decastro R.E."/>
            <person name="Pfeiffer F."/>
            <person name="Sastre D.E."/>
            <person name="Gimenez M.I."/>
            <person name="Paggi R.A."/>
            <person name="Detter J.C."/>
            <person name="Davenport K.W."/>
            <person name="Goodwin L.A."/>
            <person name="Kyrpides N."/>
            <person name="Tapia R."/>
            <person name="Pitluck S."/>
            <person name="Lucas S."/>
            <person name="Woyke T."/>
            <person name="Maupin-Furlow J.A."/>
        </authorList>
    </citation>
    <scope>NUCLEOTIDE SEQUENCE [LARGE SCALE GENOMIC DNA]</scope>
    <source>
        <strain evidence="4">ATCC 43099 / DSM 3394 / CCM 3739 / CIP 104546 / IAM 13178 / JCM 8861 / NBRC 102185 / NCIMB 2190 / MS3</strain>
    </source>
</reference>
<evidence type="ECO:0000313" key="4">
    <source>
        <dbReference type="Proteomes" id="UP000001879"/>
    </source>
</evidence>
<feature type="domain" description="DUF5786" evidence="2">
    <location>
        <begin position="3"/>
        <end position="55"/>
    </location>
</feature>
<evidence type="ECO:0000256" key="1">
    <source>
        <dbReference type="SAM" id="MobiDB-lite"/>
    </source>
</evidence>
<dbReference type="InterPro" id="IPR043902">
    <property type="entry name" value="DUF5786"/>
</dbReference>
<dbReference type="Pfam" id="PF19099">
    <property type="entry name" value="DUF5786"/>
    <property type="match status" value="1"/>
</dbReference>
<name>D3T0V7_NATMM</name>
<dbReference type="AlphaFoldDB" id="D3T0V7"/>
<dbReference type="RefSeq" id="WP_012996876.1">
    <property type="nucleotide sequence ID" value="NC_013923.1"/>
</dbReference>
<reference evidence="4" key="1">
    <citation type="submission" date="2010-02" db="EMBL/GenBank/DDBJ databases">
        <title>Complete sequence of plasmid 1 of Natrialba magadii ATCC 43099.</title>
        <authorList>
            <consortium name="US DOE Joint Genome Institute"/>
            <person name="Lucas S."/>
            <person name="Copeland A."/>
            <person name="Lapidus A."/>
            <person name="Cheng J.-F."/>
            <person name="Bruce D."/>
            <person name="Goodwin L."/>
            <person name="Pitluck S."/>
            <person name="Davenport K."/>
            <person name="Saunders E."/>
            <person name="Detter J.C."/>
            <person name="Han C."/>
            <person name="Tapia R."/>
            <person name="Land M."/>
            <person name="Hauser L."/>
            <person name="Kyrpides N."/>
            <person name="Mikhailova N."/>
            <person name="De Castro R.E."/>
            <person name="Maupin-Furlow J.A."/>
            <person name="Woyke T."/>
        </authorList>
    </citation>
    <scope>NUCLEOTIDE SEQUENCE [LARGE SCALE GENOMIC DNA]</scope>
    <source>
        <strain evidence="4">ATCC 43099 / DSM 3394 / CCM 3739 / CIP 104546 / IAM 13178 / JCM 8861 / NBRC 102185 / NCIMB 2190 / MS3</strain>
        <plasmid evidence="4">pNMAG01</plasmid>
    </source>
</reference>
<organism evidence="3 4">
    <name type="scientific">Natrialba magadii (strain ATCC 43099 / DSM 3394 / CCM 3739 / CIP 104546 / IAM 13178 / JCM 8861 / NBRC 102185 / NCIMB 2190 / MS3)</name>
    <name type="common">Natronobacterium magadii</name>
    <dbReference type="NCBI Taxonomy" id="547559"/>
    <lineage>
        <taxon>Archaea</taxon>
        <taxon>Methanobacteriati</taxon>
        <taxon>Methanobacteriota</taxon>
        <taxon>Stenosarchaea group</taxon>
        <taxon>Halobacteria</taxon>
        <taxon>Halobacteriales</taxon>
        <taxon>Natrialbaceae</taxon>
        <taxon>Natrialba</taxon>
    </lineage>
</organism>
<feature type="region of interest" description="Disordered" evidence="1">
    <location>
        <begin position="1"/>
        <end position="35"/>
    </location>
</feature>
<dbReference type="EMBL" id="CP001933">
    <property type="protein sequence ID" value="ADD07216.1"/>
    <property type="molecule type" value="Genomic_DNA"/>
</dbReference>
<keyword evidence="4" id="KW-1185">Reference proteome</keyword>
<dbReference type="OrthoDB" id="166327at2157"/>